<dbReference type="GO" id="GO:0032580">
    <property type="term" value="C:Golgi cisterna membrane"/>
    <property type="evidence" value="ECO:0007669"/>
    <property type="project" value="UniProtKB-SubCell"/>
</dbReference>
<dbReference type="AlphaFoldDB" id="A0A9N9MTA3"/>
<dbReference type="GO" id="GO:0008107">
    <property type="term" value="F:galactoside 2-alpha-L-fucosyltransferase activity"/>
    <property type="evidence" value="ECO:0007669"/>
    <property type="project" value="InterPro"/>
</dbReference>
<dbReference type="EC" id="2.4.1.-" evidence="3"/>
<dbReference type="PANTHER" id="PTHR11927">
    <property type="entry name" value="GALACTOSIDE 2-L-FUCOSYLTRANSFERASE"/>
    <property type="match status" value="1"/>
</dbReference>
<evidence type="ECO:0000313" key="4">
    <source>
        <dbReference type="EMBL" id="CAG9768176.1"/>
    </source>
</evidence>
<sequence>MTKHYHYPIRIEDMLIKNRKVQYVIGAVLIACIIFKIFPLYRAAPPQRTYADFEQSLCKNDIQTRNLWNRKQCPDQGIITVMEGGRLGNQMWAYVTVWAYARTGKLKPYLPKCVKDQMALMFDQLTIPDFEGISHCPVKFEEQYVNKSNLYWSFTNKSIIIIPKFYRNPTLLLRWLDDILPEFRFNKKLTENAQKILTGFVRNLPAKSYTFIAVHVRRTDYIGYIARIYGDSAASRQFYVKAMKYYENKFPNCLFIFISDDPTWCYQEFGNRENVYVTSYGTEKLNSPAEDMAVMAACNHTIIDYGTFGEWGSILAGGETVYCNLKVNDYKGLAKWKNWTKMDN</sequence>
<comment type="similarity">
    <text evidence="3">Belongs to the glycosyltransferase 11 family.</text>
</comment>
<dbReference type="InterPro" id="IPR002516">
    <property type="entry name" value="Glyco_trans_11"/>
</dbReference>
<keyword evidence="3" id="KW-0325">Glycoprotein</keyword>
<organism evidence="4 5">
    <name type="scientific">Ceutorhynchus assimilis</name>
    <name type="common">cabbage seed weevil</name>
    <dbReference type="NCBI Taxonomy" id="467358"/>
    <lineage>
        <taxon>Eukaryota</taxon>
        <taxon>Metazoa</taxon>
        <taxon>Ecdysozoa</taxon>
        <taxon>Arthropoda</taxon>
        <taxon>Hexapoda</taxon>
        <taxon>Insecta</taxon>
        <taxon>Pterygota</taxon>
        <taxon>Neoptera</taxon>
        <taxon>Endopterygota</taxon>
        <taxon>Coleoptera</taxon>
        <taxon>Polyphaga</taxon>
        <taxon>Cucujiformia</taxon>
        <taxon>Curculionidae</taxon>
        <taxon>Ceutorhynchinae</taxon>
        <taxon>Ceutorhynchus</taxon>
    </lineage>
</organism>
<dbReference type="GO" id="GO:0005975">
    <property type="term" value="P:carbohydrate metabolic process"/>
    <property type="evidence" value="ECO:0007669"/>
    <property type="project" value="InterPro"/>
</dbReference>
<keyword evidence="5" id="KW-1185">Reference proteome</keyword>
<evidence type="ECO:0000313" key="5">
    <source>
        <dbReference type="Proteomes" id="UP001152799"/>
    </source>
</evidence>
<comment type="pathway">
    <text evidence="3">Protein modification; protein glycosylation.</text>
</comment>
<protein>
    <recommendedName>
        <fullName evidence="3">L-Fucosyltransferase</fullName>
        <ecNumber evidence="3">2.4.1.-</ecNumber>
    </recommendedName>
</protein>
<keyword evidence="3" id="KW-0735">Signal-anchor</keyword>
<comment type="subcellular location">
    <subcellularLocation>
        <location evidence="3">Golgi apparatus</location>
        <location evidence="3">Golgi stack membrane</location>
        <topology evidence="3">Single-pass type II membrane protein</topology>
    </subcellularLocation>
</comment>
<proteinExistence type="inferred from homology"/>
<dbReference type="EMBL" id="OU892280">
    <property type="protein sequence ID" value="CAG9768176.1"/>
    <property type="molecule type" value="Genomic_DNA"/>
</dbReference>
<keyword evidence="3" id="KW-0812">Transmembrane</keyword>
<reference evidence="4" key="1">
    <citation type="submission" date="2022-01" db="EMBL/GenBank/DDBJ databases">
        <authorList>
            <person name="King R."/>
        </authorList>
    </citation>
    <scope>NUCLEOTIDE SEQUENCE</scope>
</reference>
<keyword evidence="3" id="KW-0472">Membrane</keyword>
<gene>
    <name evidence="4" type="ORF">CEUTPL_LOCUS8723</name>
</gene>
<dbReference type="PANTHER" id="PTHR11927:SF9">
    <property type="entry name" value="L-FUCOSYLTRANSFERASE"/>
    <property type="match status" value="1"/>
</dbReference>
<keyword evidence="1 3" id="KW-0328">Glycosyltransferase</keyword>
<dbReference type="PROSITE" id="PS51257">
    <property type="entry name" value="PROKAR_LIPOPROTEIN"/>
    <property type="match status" value="1"/>
</dbReference>
<name>A0A9N9MTA3_9CUCU</name>
<dbReference type="CDD" id="cd11301">
    <property type="entry name" value="Fut1_Fut2_like"/>
    <property type="match status" value="1"/>
</dbReference>
<dbReference type="OrthoDB" id="3226at2759"/>
<evidence type="ECO:0000256" key="1">
    <source>
        <dbReference type="ARBA" id="ARBA00022676"/>
    </source>
</evidence>
<evidence type="ECO:0000256" key="3">
    <source>
        <dbReference type="RuleBase" id="RU363129"/>
    </source>
</evidence>
<keyword evidence="2 3" id="KW-0808">Transferase</keyword>
<feature type="transmembrane region" description="Helical" evidence="3">
    <location>
        <begin position="21"/>
        <end position="41"/>
    </location>
</feature>
<evidence type="ECO:0000256" key="2">
    <source>
        <dbReference type="ARBA" id="ARBA00022679"/>
    </source>
</evidence>
<keyword evidence="3" id="KW-1133">Transmembrane helix</keyword>
<dbReference type="Pfam" id="PF01531">
    <property type="entry name" value="Glyco_transf_11"/>
    <property type="match status" value="1"/>
</dbReference>
<dbReference type="Proteomes" id="UP001152799">
    <property type="component" value="Chromosome 4"/>
</dbReference>
<keyword evidence="3" id="KW-0333">Golgi apparatus</keyword>
<accession>A0A9N9MTA3</accession>